<dbReference type="InterPro" id="IPR006869">
    <property type="entry name" value="DUF547"/>
</dbReference>
<dbReference type="RefSeq" id="WP_175469466.1">
    <property type="nucleotide sequence ID" value="NZ_FMUX01000002.1"/>
</dbReference>
<keyword evidence="4" id="KW-1185">Reference proteome</keyword>
<evidence type="ECO:0000313" key="4">
    <source>
        <dbReference type="Proteomes" id="UP000198870"/>
    </source>
</evidence>
<evidence type="ECO:0000256" key="1">
    <source>
        <dbReference type="SAM" id="MobiDB-lite"/>
    </source>
</evidence>
<gene>
    <name evidence="3" type="ORF">SAMN05216233_10248</name>
</gene>
<evidence type="ECO:0000313" key="3">
    <source>
        <dbReference type="EMBL" id="SCX90122.1"/>
    </source>
</evidence>
<organism evidence="3 4">
    <name type="scientific">Desulfoluna spongiiphila</name>
    <dbReference type="NCBI Taxonomy" id="419481"/>
    <lineage>
        <taxon>Bacteria</taxon>
        <taxon>Pseudomonadati</taxon>
        <taxon>Thermodesulfobacteriota</taxon>
        <taxon>Desulfobacteria</taxon>
        <taxon>Desulfobacterales</taxon>
        <taxon>Desulfolunaceae</taxon>
        <taxon>Desulfoluna</taxon>
    </lineage>
</organism>
<dbReference type="EMBL" id="FMUX01000002">
    <property type="protein sequence ID" value="SCX90122.1"/>
    <property type="molecule type" value="Genomic_DNA"/>
</dbReference>
<name>A0A1G5BIU4_9BACT</name>
<evidence type="ECO:0000259" key="2">
    <source>
        <dbReference type="Pfam" id="PF04784"/>
    </source>
</evidence>
<protein>
    <recommendedName>
        <fullName evidence="2">DUF547 domain-containing protein</fullName>
    </recommendedName>
</protein>
<accession>A0A1G5BIU4</accession>
<dbReference type="PANTHER" id="PTHR46361:SF3">
    <property type="entry name" value="ELECTRON CARRIER_ PROTEIN DISULFIDE OXIDOREDUCTASE"/>
    <property type="match status" value="1"/>
</dbReference>
<feature type="region of interest" description="Disordered" evidence="1">
    <location>
        <begin position="1"/>
        <end position="25"/>
    </location>
</feature>
<dbReference type="STRING" id="419481.SAMN05216233_10248"/>
<feature type="domain" description="DUF547" evidence="2">
    <location>
        <begin position="103"/>
        <end position="213"/>
    </location>
</feature>
<dbReference type="Proteomes" id="UP000198870">
    <property type="component" value="Unassembled WGS sequence"/>
</dbReference>
<dbReference type="PANTHER" id="PTHR46361">
    <property type="entry name" value="ELECTRON CARRIER/ PROTEIN DISULFIDE OXIDOREDUCTASE"/>
    <property type="match status" value="1"/>
</dbReference>
<dbReference type="AlphaFoldDB" id="A0A1G5BIU4"/>
<sequence length="282" mass="31975">MMRYHYPDPNRRPAHPLRQDTPKAKALARPIPASTPSFWVILLLSLLLAMVTTARAETYDHAPLDDILAAHVRGGGIDYDGLADDEARLDAYLAPAAHYSADGLSRDEAMAFWINMYNAWTLKLILTKYPDIESIKELGSVFSSPWKKKFVKVGGKTLTLGEIEHEILREVYQDPRIHFAINCASRSCPPLLPEVYLAETLDAQLDEATMAFINDSDNTRIEGNKLFVSRLFKWYKDDFGGDIPAYINQYAEGPLKQAMERAKEPFKVSFMEYDWSLNVPKT</sequence>
<feature type="compositionally biased region" description="Basic and acidic residues" evidence="1">
    <location>
        <begin position="1"/>
        <end position="23"/>
    </location>
</feature>
<dbReference type="Pfam" id="PF04784">
    <property type="entry name" value="DUF547"/>
    <property type="match status" value="1"/>
</dbReference>
<reference evidence="3 4" key="1">
    <citation type="submission" date="2016-10" db="EMBL/GenBank/DDBJ databases">
        <authorList>
            <person name="de Groot N.N."/>
        </authorList>
    </citation>
    <scope>NUCLEOTIDE SEQUENCE [LARGE SCALE GENOMIC DNA]</scope>
    <source>
        <strain evidence="3 4">AA1</strain>
    </source>
</reference>
<proteinExistence type="predicted"/>